<sequence>MEGNCGINPSFLTEDLLIEIQIKRWRSIIESLDFIHRHATFQNSASKLGNFIFQYRHWSKVSLTNYKPHFFLLSSCRSTEKDCGQWSYKNLGMSPHLSDYEDEYLDPYGTTPPGANMVGSCHGIICIHDAEPRNIILWNPATKKSRCLPKSLPLPQEFGVLQSEFVCLVLQITFLKINNNELNIIPKNKVQIYSLRSDSWRWCMDANFYGHTHKDNPENQGQYLNGSYYFVGKNFRGNEMMDVLHSYVNLERVIFSFNFSRESLRVIPVPDITLWSDVVVHAPDITSRLDVIGGDQGKIVYIAGSLNSTSRVYEVYALDDYDYSCSATNVENNEYSWSKLHMFTINHPCGYSGYGPKAITKNGMSGFLCGYSGGLVFINLLREEMKDIEVIDASLEGVDVVSRADVYKESLVSIDGAVFKS</sequence>
<dbReference type="PANTHER" id="PTHR31672:SF13">
    <property type="entry name" value="F-BOX PROTEIN CPR30-LIKE"/>
    <property type="match status" value="1"/>
</dbReference>
<dbReference type="NCBIfam" id="TIGR01640">
    <property type="entry name" value="F_box_assoc_1"/>
    <property type="match status" value="1"/>
</dbReference>
<comment type="caution">
    <text evidence="2">The sequence shown here is derived from an EMBL/GenBank/DDBJ whole genome shotgun (WGS) entry which is preliminary data.</text>
</comment>
<evidence type="ECO:0000313" key="2">
    <source>
        <dbReference type="EMBL" id="KAI3960810.1"/>
    </source>
</evidence>
<dbReference type="InterPro" id="IPR050796">
    <property type="entry name" value="SCF_F-box_component"/>
</dbReference>
<gene>
    <name evidence="2" type="ORF">MKW98_026202</name>
</gene>
<dbReference type="InterPro" id="IPR006527">
    <property type="entry name" value="F-box-assoc_dom_typ1"/>
</dbReference>
<feature type="domain" description="F-box associated beta-propeller type 1" evidence="1">
    <location>
        <begin position="116"/>
        <end position="271"/>
    </location>
</feature>
<evidence type="ECO:0000313" key="3">
    <source>
        <dbReference type="Proteomes" id="UP001202328"/>
    </source>
</evidence>
<protein>
    <recommendedName>
        <fullName evidence="1">F-box associated beta-propeller type 1 domain-containing protein</fullName>
    </recommendedName>
</protein>
<proteinExistence type="predicted"/>
<accession>A0AAD4THN1</accession>
<dbReference type="Pfam" id="PF07734">
    <property type="entry name" value="FBA_1"/>
    <property type="match status" value="1"/>
</dbReference>
<dbReference type="PANTHER" id="PTHR31672">
    <property type="entry name" value="BNACNNG10540D PROTEIN"/>
    <property type="match status" value="1"/>
</dbReference>
<dbReference type="EMBL" id="JAJJMB010000874">
    <property type="protein sequence ID" value="KAI3960810.1"/>
    <property type="molecule type" value="Genomic_DNA"/>
</dbReference>
<reference evidence="2" key="1">
    <citation type="submission" date="2022-04" db="EMBL/GenBank/DDBJ databases">
        <title>A functionally conserved STORR gene fusion in Papaver species that diverged 16.8 million years ago.</title>
        <authorList>
            <person name="Catania T."/>
        </authorList>
    </citation>
    <scope>NUCLEOTIDE SEQUENCE</scope>
    <source>
        <strain evidence="2">S-188037</strain>
    </source>
</reference>
<organism evidence="2 3">
    <name type="scientific">Papaver atlanticum</name>
    <dbReference type="NCBI Taxonomy" id="357466"/>
    <lineage>
        <taxon>Eukaryota</taxon>
        <taxon>Viridiplantae</taxon>
        <taxon>Streptophyta</taxon>
        <taxon>Embryophyta</taxon>
        <taxon>Tracheophyta</taxon>
        <taxon>Spermatophyta</taxon>
        <taxon>Magnoliopsida</taxon>
        <taxon>Ranunculales</taxon>
        <taxon>Papaveraceae</taxon>
        <taxon>Papaveroideae</taxon>
        <taxon>Papaver</taxon>
    </lineage>
</organism>
<dbReference type="AlphaFoldDB" id="A0AAD4THN1"/>
<dbReference type="Proteomes" id="UP001202328">
    <property type="component" value="Unassembled WGS sequence"/>
</dbReference>
<evidence type="ECO:0000259" key="1">
    <source>
        <dbReference type="Pfam" id="PF07734"/>
    </source>
</evidence>
<keyword evidence="3" id="KW-1185">Reference proteome</keyword>
<name>A0AAD4THN1_9MAGN</name>
<dbReference type="InterPro" id="IPR017451">
    <property type="entry name" value="F-box-assoc_interact_dom"/>
</dbReference>